<dbReference type="SMART" id="SM00745">
    <property type="entry name" value="MIT"/>
    <property type="match status" value="1"/>
</dbReference>
<dbReference type="Proteomes" id="UP000233140">
    <property type="component" value="Unassembled WGS sequence"/>
</dbReference>
<dbReference type="PANTHER" id="PTHR15508">
    <property type="entry name" value="RIBOSOMAL PROTEIN S6 KINASE"/>
    <property type="match status" value="1"/>
</dbReference>
<dbReference type="GeneTree" id="ENSGT00940000160125"/>
<dbReference type="Gene3D" id="3.30.1520.10">
    <property type="entry name" value="Phox-like domain"/>
    <property type="match status" value="1"/>
</dbReference>
<name>A0A2K5XFH9_MANLE</name>
<keyword evidence="4" id="KW-1185">Reference proteome</keyword>
<sequence>MGFPFKRRLQYKEAPICHHHSPLFLVLGAVGRFEASVIEERRKGAEDLLRFTVHIPALNNSPQLKEFFRGGEVTRPSEMSRDLHILPPPLIPTPPPDDPRLPQPLPAERRGLEELEVPVDPPPSSPAQEALDLLFNCESTEEASGSPARGPLTEAELALFDPFSKEGNELGQPLPARQEGVKKKAAEYLKRAEEILRLHLSQLPP</sequence>
<gene>
    <name evidence="3" type="primary">SNX15</name>
</gene>
<dbReference type="InterPro" id="IPR036871">
    <property type="entry name" value="PX_dom_sf"/>
</dbReference>
<dbReference type="STRING" id="9568.ENSMLEP00000002052"/>
<feature type="region of interest" description="Disordered" evidence="1">
    <location>
        <begin position="84"/>
        <end position="106"/>
    </location>
</feature>
<feature type="compositionally biased region" description="Pro residues" evidence="1">
    <location>
        <begin position="86"/>
        <end position="105"/>
    </location>
</feature>
<dbReference type="InterPro" id="IPR007330">
    <property type="entry name" value="MIT_dom"/>
</dbReference>
<evidence type="ECO:0000259" key="2">
    <source>
        <dbReference type="SMART" id="SM00745"/>
    </source>
</evidence>
<evidence type="ECO:0000313" key="4">
    <source>
        <dbReference type="Proteomes" id="UP000233140"/>
    </source>
</evidence>
<accession>A0A2K5XFH9</accession>
<evidence type="ECO:0000256" key="1">
    <source>
        <dbReference type="SAM" id="MobiDB-lite"/>
    </source>
</evidence>
<reference evidence="3" key="2">
    <citation type="submission" date="2025-09" db="UniProtKB">
        <authorList>
            <consortium name="Ensembl"/>
        </authorList>
    </citation>
    <scope>IDENTIFICATION</scope>
</reference>
<dbReference type="Ensembl" id="ENSMLET00000009036.1">
    <property type="protein sequence ID" value="ENSMLEP00000002052.1"/>
    <property type="gene ID" value="ENSMLEG00000008176.1"/>
</dbReference>
<dbReference type="PANTHER" id="PTHR15508:SF9">
    <property type="entry name" value="SORTING NEXIN-15"/>
    <property type="match status" value="1"/>
</dbReference>
<dbReference type="GO" id="GO:0005730">
    <property type="term" value="C:nucleolus"/>
    <property type="evidence" value="ECO:0007669"/>
    <property type="project" value="Ensembl"/>
</dbReference>
<dbReference type="InterPro" id="IPR051866">
    <property type="entry name" value="Intracell_Sig-Traffick_Protein"/>
</dbReference>
<protein>
    <submittedName>
        <fullName evidence="3">Sorting nexin 15</fullName>
    </submittedName>
</protein>
<dbReference type="OMA" id="KEAPICH"/>
<reference evidence="3" key="1">
    <citation type="submission" date="2025-08" db="UniProtKB">
        <authorList>
            <consortium name="Ensembl"/>
        </authorList>
    </citation>
    <scope>IDENTIFICATION</scope>
</reference>
<proteinExistence type="predicted"/>
<organism evidence="3 4">
    <name type="scientific">Mandrillus leucophaeus</name>
    <name type="common">Drill</name>
    <name type="synonym">Papio leucophaeus</name>
    <dbReference type="NCBI Taxonomy" id="9568"/>
    <lineage>
        <taxon>Eukaryota</taxon>
        <taxon>Metazoa</taxon>
        <taxon>Chordata</taxon>
        <taxon>Craniata</taxon>
        <taxon>Vertebrata</taxon>
        <taxon>Euteleostomi</taxon>
        <taxon>Mammalia</taxon>
        <taxon>Eutheria</taxon>
        <taxon>Euarchontoglires</taxon>
        <taxon>Primates</taxon>
        <taxon>Haplorrhini</taxon>
        <taxon>Catarrhini</taxon>
        <taxon>Cercopithecidae</taxon>
        <taxon>Cercopithecinae</taxon>
        <taxon>Mandrillus</taxon>
    </lineage>
</organism>
<dbReference type="SUPFAM" id="SSF64268">
    <property type="entry name" value="PX domain"/>
    <property type="match status" value="1"/>
</dbReference>
<feature type="domain" description="MIT" evidence="2">
    <location>
        <begin position="123"/>
        <end position="205"/>
    </location>
</feature>
<dbReference type="GO" id="GO:0005886">
    <property type="term" value="C:plasma membrane"/>
    <property type="evidence" value="ECO:0007669"/>
    <property type="project" value="Ensembl"/>
</dbReference>
<dbReference type="GO" id="GO:0005829">
    <property type="term" value="C:cytosol"/>
    <property type="evidence" value="ECO:0007669"/>
    <property type="project" value="Ensembl"/>
</dbReference>
<dbReference type="GO" id="GO:0035091">
    <property type="term" value="F:phosphatidylinositol binding"/>
    <property type="evidence" value="ECO:0007669"/>
    <property type="project" value="InterPro"/>
</dbReference>
<dbReference type="AlphaFoldDB" id="A0A2K5XFH9"/>
<evidence type="ECO:0000313" key="3">
    <source>
        <dbReference type="Ensembl" id="ENSMLEP00000002052.1"/>
    </source>
</evidence>